<keyword evidence="8 11" id="KW-1133">Transmembrane helix</keyword>
<dbReference type="AlphaFoldDB" id="A0A1F7L0N2"/>
<feature type="transmembrane region" description="Helical" evidence="11">
    <location>
        <begin position="360"/>
        <end position="382"/>
    </location>
</feature>
<evidence type="ECO:0000313" key="14">
    <source>
        <dbReference type="Proteomes" id="UP000177050"/>
    </source>
</evidence>
<dbReference type="GO" id="GO:0006508">
    <property type="term" value="P:proteolysis"/>
    <property type="evidence" value="ECO:0007669"/>
    <property type="project" value="UniProtKB-KW"/>
</dbReference>
<evidence type="ECO:0000256" key="11">
    <source>
        <dbReference type="SAM" id="Phobius"/>
    </source>
</evidence>
<dbReference type="EMBL" id="MGBR01000001">
    <property type="protein sequence ID" value="OGK73685.1"/>
    <property type="molecule type" value="Genomic_DNA"/>
</dbReference>
<comment type="subcellular location">
    <subcellularLocation>
        <location evidence="2">Membrane</location>
        <topology evidence="2">Multi-pass membrane protein</topology>
    </subcellularLocation>
</comment>
<keyword evidence="9" id="KW-0482">Metalloprotease</keyword>
<evidence type="ECO:0000256" key="3">
    <source>
        <dbReference type="ARBA" id="ARBA00007931"/>
    </source>
</evidence>
<dbReference type="PANTHER" id="PTHR42837:SF2">
    <property type="entry name" value="MEMBRANE METALLOPROTEASE ARASP2, CHLOROPLASTIC-RELATED"/>
    <property type="match status" value="1"/>
</dbReference>
<feature type="transmembrane region" description="Helical" evidence="11">
    <location>
        <begin position="313"/>
        <end position="330"/>
    </location>
</feature>
<accession>A0A1F7L0N2</accession>
<dbReference type="InterPro" id="IPR004387">
    <property type="entry name" value="Pept_M50_Zn"/>
</dbReference>
<dbReference type="PANTHER" id="PTHR42837">
    <property type="entry name" value="REGULATOR OF SIGMA-E PROTEASE RSEP"/>
    <property type="match status" value="1"/>
</dbReference>
<evidence type="ECO:0000256" key="1">
    <source>
        <dbReference type="ARBA" id="ARBA00001947"/>
    </source>
</evidence>
<evidence type="ECO:0000256" key="8">
    <source>
        <dbReference type="ARBA" id="ARBA00022989"/>
    </source>
</evidence>
<comment type="caution">
    <text evidence="13">The sequence shown here is derived from an EMBL/GenBank/DDBJ whole genome shotgun (WGS) entry which is preliminary data.</text>
</comment>
<dbReference type="Gene3D" id="2.30.42.10">
    <property type="match status" value="1"/>
</dbReference>
<evidence type="ECO:0000256" key="4">
    <source>
        <dbReference type="ARBA" id="ARBA00022670"/>
    </source>
</evidence>
<name>A0A1F7L0N2_9BACT</name>
<evidence type="ECO:0000259" key="12">
    <source>
        <dbReference type="Pfam" id="PF02163"/>
    </source>
</evidence>
<sequence>MISLIIFFLILGLLVLIHEFGHFIAAKKSGVLVEEFGIGFPPRLWGKKVGETLYSINALPLGGFVRLYGEEYDEMTDGKSLKNKAFVYKHPSKKVLIVLAGVLMNTILGVSIYYSLLSINRFQSDPIPLITPYKFRFGTQEGRVVTTNILKDSPAEKGGLSVEDIILRYQVSETQNTAKWVSVRSSQEFINAIKVSLGKNVYLEVENIRNGNRKIVSVTPYYNKELKRAVIGINLLDTVVLKYNTFTQKSLSGFMHSYNILSYNFSTIGELVKIAFKEKSFSPVSHTVSGPIGIYSVVNDVVQTSGEKLIKNILNIVGLLSLSLAFMNVLPLPALDGGRLIFVIYEWVSGKRVNKTFEKYVNLIGFFSLILLGILVSINDVVRLFR</sequence>
<proteinExistence type="inferred from homology"/>
<evidence type="ECO:0000256" key="7">
    <source>
        <dbReference type="ARBA" id="ARBA00022833"/>
    </source>
</evidence>
<comment type="cofactor">
    <cofactor evidence="1">
        <name>Zn(2+)</name>
        <dbReference type="ChEBI" id="CHEBI:29105"/>
    </cofactor>
</comment>
<protein>
    <recommendedName>
        <fullName evidence="12">Peptidase M50 domain-containing protein</fullName>
    </recommendedName>
</protein>
<evidence type="ECO:0000256" key="9">
    <source>
        <dbReference type="ARBA" id="ARBA00023049"/>
    </source>
</evidence>
<dbReference type="GO" id="GO:0016020">
    <property type="term" value="C:membrane"/>
    <property type="evidence" value="ECO:0007669"/>
    <property type="project" value="UniProtKB-SubCell"/>
</dbReference>
<keyword evidence="10 11" id="KW-0472">Membrane</keyword>
<dbReference type="InterPro" id="IPR036034">
    <property type="entry name" value="PDZ_sf"/>
</dbReference>
<evidence type="ECO:0000256" key="10">
    <source>
        <dbReference type="ARBA" id="ARBA00023136"/>
    </source>
</evidence>
<keyword evidence="6" id="KW-0378">Hydrolase</keyword>
<reference evidence="13 14" key="1">
    <citation type="journal article" date="2016" name="Nat. Commun.">
        <title>Thousands of microbial genomes shed light on interconnected biogeochemical processes in an aquifer system.</title>
        <authorList>
            <person name="Anantharaman K."/>
            <person name="Brown C.T."/>
            <person name="Hug L.A."/>
            <person name="Sharon I."/>
            <person name="Castelle C.J."/>
            <person name="Probst A.J."/>
            <person name="Thomas B.C."/>
            <person name="Singh A."/>
            <person name="Wilkins M.J."/>
            <person name="Karaoz U."/>
            <person name="Brodie E.L."/>
            <person name="Williams K.H."/>
            <person name="Hubbard S.S."/>
            <person name="Banfield J.F."/>
        </authorList>
    </citation>
    <scope>NUCLEOTIDE SEQUENCE [LARGE SCALE GENOMIC DNA]</scope>
</reference>
<dbReference type="GO" id="GO:0004222">
    <property type="term" value="F:metalloendopeptidase activity"/>
    <property type="evidence" value="ECO:0007669"/>
    <property type="project" value="InterPro"/>
</dbReference>
<dbReference type="InterPro" id="IPR008915">
    <property type="entry name" value="Peptidase_M50"/>
</dbReference>
<feature type="domain" description="Peptidase M50" evidence="12">
    <location>
        <begin position="7"/>
        <end position="372"/>
    </location>
</feature>
<dbReference type="Pfam" id="PF02163">
    <property type="entry name" value="Peptidase_M50"/>
    <property type="match status" value="1"/>
</dbReference>
<dbReference type="CDD" id="cd06163">
    <property type="entry name" value="S2P-M50_PDZ_RseP-like"/>
    <property type="match status" value="1"/>
</dbReference>
<evidence type="ECO:0000256" key="2">
    <source>
        <dbReference type="ARBA" id="ARBA00004141"/>
    </source>
</evidence>
<organism evidence="13 14">
    <name type="scientific">Candidatus Roizmanbacteria bacterium RIFOXYD1_FULL_38_12</name>
    <dbReference type="NCBI Taxonomy" id="1802093"/>
    <lineage>
        <taxon>Bacteria</taxon>
        <taxon>Candidatus Roizmaniibacteriota</taxon>
    </lineage>
</organism>
<keyword evidence="7" id="KW-0862">Zinc</keyword>
<dbReference type="SUPFAM" id="SSF50156">
    <property type="entry name" value="PDZ domain-like"/>
    <property type="match status" value="1"/>
</dbReference>
<keyword evidence="4" id="KW-0645">Protease</keyword>
<evidence type="ECO:0000256" key="5">
    <source>
        <dbReference type="ARBA" id="ARBA00022692"/>
    </source>
</evidence>
<evidence type="ECO:0000313" key="13">
    <source>
        <dbReference type="EMBL" id="OGK73685.1"/>
    </source>
</evidence>
<keyword evidence="5 11" id="KW-0812">Transmembrane</keyword>
<evidence type="ECO:0000256" key="6">
    <source>
        <dbReference type="ARBA" id="ARBA00022801"/>
    </source>
</evidence>
<feature type="transmembrane region" description="Helical" evidence="11">
    <location>
        <begin position="95"/>
        <end position="116"/>
    </location>
</feature>
<gene>
    <name evidence="13" type="ORF">A3K52_02775</name>
</gene>
<dbReference type="Proteomes" id="UP000177050">
    <property type="component" value="Unassembled WGS sequence"/>
</dbReference>
<comment type="similarity">
    <text evidence="3">Belongs to the peptidase M50B family.</text>
</comment>